<dbReference type="Proteomes" id="UP001501447">
    <property type="component" value="Unassembled WGS sequence"/>
</dbReference>
<gene>
    <name evidence="12" type="ORF">GCM10009863_15110</name>
</gene>
<keyword evidence="10" id="KW-0472">Membrane</keyword>
<dbReference type="SUPFAM" id="SSF55874">
    <property type="entry name" value="ATPase domain of HSP90 chaperone/DNA topoisomerase II/histidine kinase"/>
    <property type="match status" value="1"/>
</dbReference>
<dbReference type="GO" id="GO:0016301">
    <property type="term" value="F:kinase activity"/>
    <property type="evidence" value="ECO:0007669"/>
    <property type="project" value="UniProtKB-KW"/>
</dbReference>
<name>A0ABP6CAJ3_9ACTN</name>
<keyword evidence="3" id="KW-0597">Phosphoprotein</keyword>
<evidence type="ECO:0000256" key="4">
    <source>
        <dbReference type="ARBA" id="ARBA00022679"/>
    </source>
</evidence>
<keyword evidence="4" id="KW-0808">Transferase</keyword>
<keyword evidence="13" id="KW-1185">Reference proteome</keyword>
<dbReference type="Pfam" id="PF07730">
    <property type="entry name" value="HisKA_3"/>
    <property type="match status" value="1"/>
</dbReference>
<feature type="domain" description="Signal transduction histidine kinase subgroup 3 dimerisation and phosphoacceptor" evidence="11">
    <location>
        <begin position="170"/>
        <end position="234"/>
    </location>
</feature>
<keyword evidence="10" id="KW-0812">Transmembrane</keyword>
<organism evidence="12 13">
    <name type="scientific">Streptomyces axinellae</name>
    <dbReference type="NCBI Taxonomy" id="552788"/>
    <lineage>
        <taxon>Bacteria</taxon>
        <taxon>Bacillati</taxon>
        <taxon>Actinomycetota</taxon>
        <taxon>Actinomycetes</taxon>
        <taxon>Kitasatosporales</taxon>
        <taxon>Streptomycetaceae</taxon>
        <taxon>Streptomyces</taxon>
    </lineage>
</organism>
<evidence type="ECO:0000256" key="7">
    <source>
        <dbReference type="ARBA" id="ARBA00022840"/>
    </source>
</evidence>
<evidence type="ECO:0000256" key="2">
    <source>
        <dbReference type="ARBA" id="ARBA00012438"/>
    </source>
</evidence>
<evidence type="ECO:0000313" key="12">
    <source>
        <dbReference type="EMBL" id="GAA2602705.1"/>
    </source>
</evidence>
<comment type="catalytic activity">
    <reaction evidence="1">
        <text>ATP + protein L-histidine = ADP + protein N-phospho-L-histidine.</text>
        <dbReference type="EC" id="2.7.13.3"/>
    </reaction>
</comment>
<dbReference type="InterPro" id="IPR036890">
    <property type="entry name" value="HATPase_C_sf"/>
</dbReference>
<proteinExistence type="predicted"/>
<dbReference type="Gene3D" id="3.30.565.10">
    <property type="entry name" value="Histidine kinase-like ATPase, C-terminal domain"/>
    <property type="match status" value="1"/>
</dbReference>
<evidence type="ECO:0000256" key="3">
    <source>
        <dbReference type="ARBA" id="ARBA00022553"/>
    </source>
</evidence>
<dbReference type="CDD" id="cd16917">
    <property type="entry name" value="HATPase_UhpB-NarQ-NarX-like"/>
    <property type="match status" value="1"/>
</dbReference>
<dbReference type="InterPro" id="IPR050482">
    <property type="entry name" value="Sensor_HK_TwoCompSys"/>
</dbReference>
<keyword evidence="7" id="KW-0067">ATP-binding</keyword>
<dbReference type="PANTHER" id="PTHR24421">
    <property type="entry name" value="NITRATE/NITRITE SENSOR PROTEIN NARX-RELATED"/>
    <property type="match status" value="1"/>
</dbReference>
<evidence type="ECO:0000256" key="5">
    <source>
        <dbReference type="ARBA" id="ARBA00022741"/>
    </source>
</evidence>
<keyword evidence="8" id="KW-0902">Two-component regulatory system</keyword>
<feature type="transmembrane region" description="Helical" evidence="10">
    <location>
        <begin position="127"/>
        <end position="143"/>
    </location>
</feature>
<keyword evidence="6 12" id="KW-0418">Kinase</keyword>
<evidence type="ECO:0000313" key="13">
    <source>
        <dbReference type="Proteomes" id="UP001501447"/>
    </source>
</evidence>
<evidence type="ECO:0000256" key="6">
    <source>
        <dbReference type="ARBA" id="ARBA00022777"/>
    </source>
</evidence>
<evidence type="ECO:0000256" key="1">
    <source>
        <dbReference type="ARBA" id="ARBA00000085"/>
    </source>
</evidence>
<keyword evidence="10" id="KW-1133">Transmembrane helix</keyword>
<keyword evidence="5" id="KW-0547">Nucleotide-binding</keyword>
<comment type="caution">
    <text evidence="12">The sequence shown here is derived from an EMBL/GenBank/DDBJ whole genome shotgun (WGS) entry which is preliminary data.</text>
</comment>
<dbReference type="PANTHER" id="PTHR24421:SF10">
    <property type="entry name" value="NITRATE_NITRITE SENSOR PROTEIN NARQ"/>
    <property type="match status" value="1"/>
</dbReference>
<accession>A0ABP6CAJ3</accession>
<dbReference type="EMBL" id="BAAARJ010000004">
    <property type="protein sequence ID" value="GAA2602705.1"/>
    <property type="molecule type" value="Genomic_DNA"/>
</dbReference>
<evidence type="ECO:0000256" key="8">
    <source>
        <dbReference type="ARBA" id="ARBA00023012"/>
    </source>
</evidence>
<reference evidence="13" key="1">
    <citation type="journal article" date="2019" name="Int. J. Syst. Evol. Microbiol.">
        <title>The Global Catalogue of Microorganisms (GCM) 10K type strain sequencing project: providing services to taxonomists for standard genome sequencing and annotation.</title>
        <authorList>
            <consortium name="The Broad Institute Genomics Platform"/>
            <consortium name="The Broad Institute Genome Sequencing Center for Infectious Disease"/>
            <person name="Wu L."/>
            <person name="Ma J."/>
        </authorList>
    </citation>
    <scope>NUCLEOTIDE SEQUENCE [LARGE SCALE GENOMIC DNA]</scope>
    <source>
        <strain evidence="13">JCM 16373</strain>
    </source>
</reference>
<feature type="region of interest" description="Disordered" evidence="9">
    <location>
        <begin position="356"/>
        <end position="384"/>
    </location>
</feature>
<sequence length="393" mass="41589">MRRETKDRAVDIAAFLFAAAFSVLTSDAVVIDPGTSETALLLDQTAGGVACAALFLRRRWPVQLTIVLLVAGKFSHFATGAILVALFTVAASRTPKVTGWVTALAFAPVPLFLAGRPAADDPATASSITYFALIAGALGWGSYTRSRRQLVASLHERAERAADDARREARENIAREMHDVLAHRLSLLSVHAGALEFNPGGEPAQVARAAGVVRQSAHEALEDLREIIGVLRAPEVTEGPQPVLADVEWLAAEARQAGAQVTLQLSVEGGPEAVASTVGRTAYRVVQEGLTNARKHGRSSGAPVTVRVRGAPGAGLTVTVLNPAEREHDSPIPGAGQGLIGLAERTTLAGGHLEHGWVLPQHDDGPAPNDKGGENTDERSSEFRLFAWLPWPE</sequence>
<feature type="transmembrane region" description="Helical" evidence="10">
    <location>
        <begin position="68"/>
        <end position="91"/>
    </location>
</feature>
<dbReference type="InterPro" id="IPR011712">
    <property type="entry name" value="Sig_transdc_His_kin_sub3_dim/P"/>
</dbReference>
<evidence type="ECO:0000259" key="11">
    <source>
        <dbReference type="Pfam" id="PF07730"/>
    </source>
</evidence>
<evidence type="ECO:0000256" key="10">
    <source>
        <dbReference type="SAM" id="Phobius"/>
    </source>
</evidence>
<evidence type="ECO:0000256" key="9">
    <source>
        <dbReference type="SAM" id="MobiDB-lite"/>
    </source>
</evidence>
<dbReference type="Gene3D" id="1.20.5.1930">
    <property type="match status" value="1"/>
</dbReference>
<feature type="compositionally biased region" description="Basic and acidic residues" evidence="9">
    <location>
        <begin position="361"/>
        <end position="382"/>
    </location>
</feature>
<feature type="transmembrane region" description="Helical" evidence="10">
    <location>
        <begin position="97"/>
        <end position="115"/>
    </location>
</feature>
<dbReference type="EC" id="2.7.13.3" evidence="2"/>
<protein>
    <recommendedName>
        <fullName evidence="2">histidine kinase</fullName>
        <ecNumber evidence="2">2.7.13.3</ecNumber>
    </recommendedName>
</protein>